<gene>
    <name evidence="1" type="ORF">BpHYR1_000726</name>
</gene>
<accession>A0A3M7PCB3</accession>
<keyword evidence="2" id="KW-1185">Reference proteome</keyword>
<dbReference type="Proteomes" id="UP000276133">
    <property type="component" value="Unassembled WGS sequence"/>
</dbReference>
<dbReference type="EMBL" id="REGN01011932">
    <property type="protein sequence ID" value="RMZ96751.1"/>
    <property type="molecule type" value="Genomic_DNA"/>
</dbReference>
<evidence type="ECO:0000313" key="2">
    <source>
        <dbReference type="Proteomes" id="UP000276133"/>
    </source>
</evidence>
<protein>
    <submittedName>
        <fullName evidence="1">Uncharacterized protein</fullName>
    </submittedName>
</protein>
<name>A0A3M7PCB3_BRAPC</name>
<reference evidence="1 2" key="1">
    <citation type="journal article" date="2018" name="Sci. Rep.">
        <title>Genomic signatures of local adaptation to the degree of environmental predictability in rotifers.</title>
        <authorList>
            <person name="Franch-Gras L."/>
            <person name="Hahn C."/>
            <person name="Garcia-Roger E.M."/>
            <person name="Carmona M.J."/>
            <person name="Serra M."/>
            <person name="Gomez A."/>
        </authorList>
    </citation>
    <scope>NUCLEOTIDE SEQUENCE [LARGE SCALE GENOMIC DNA]</scope>
    <source>
        <strain evidence="1">HYR1</strain>
    </source>
</reference>
<comment type="caution">
    <text evidence="1">The sequence shown here is derived from an EMBL/GenBank/DDBJ whole genome shotgun (WGS) entry which is preliminary data.</text>
</comment>
<organism evidence="1 2">
    <name type="scientific">Brachionus plicatilis</name>
    <name type="common">Marine rotifer</name>
    <name type="synonym">Brachionus muelleri</name>
    <dbReference type="NCBI Taxonomy" id="10195"/>
    <lineage>
        <taxon>Eukaryota</taxon>
        <taxon>Metazoa</taxon>
        <taxon>Spiralia</taxon>
        <taxon>Gnathifera</taxon>
        <taxon>Rotifera</taxon>
        <taxon>Eurotatoria</taxon>
        <taxon>Monogononta</taxon>
        <taxon>Pseudotrocha</taxon>
        <taxon>Ploima</taxon>
        <taxon>Brachionidae</taxon>
        <taxon>Brachionus</taxon>
    </lineage>
</organism>
<proteinExistence type="predicted"/>
<sequence>MQTICEHCNAKKEHLYLMTLPCGFVVCYDHLKSLHETGSRNYYANSREYCFMCNNSCCTFEKFFQMAKNKPKLSEIKFLEQLSMVKSKINTIENYQNDADNYLDKYLDPIIDESYFKLMDEVKEIKANFKEKTGTIRLDKKQLEMMENCENKNFNERTKYFNDKLNLLKNFENNIDTTYAMIDSLKSIDFEYISYPQSIGLSKFGIGSIIYKNKKPNASFDFWSST</sequence>
<evidence type="ECO:0000313" key="1">
    <source>
        <dbReference type="EMBL" id="RMZ96751.1"/>
    </source>
</evidence>
<dbReference type="AlphaFoldDB" id="A0A3M7PCB3"/>